<reference evidence="1" key="1">
    <citation type="journal article" date="2023" name="Mol. Phylogenet. Evol.">
        <title>Genome-scale phylogeny and comparative genomics of the fungal order Sordariales.</title>
        <authorList>
            <person name="Hensen N."/>
            <person name="Bonometti L."/>
            <person name="Westerberg I."/>
            <person name="Brannstrom I.O."/>
            <person name="Guillou S."/>
            <person name="Cros-Aarteil S."/>
            <person name="Calhoun S."/>
            <person name="Haridas S."/>
            <person name="Kuo A."/>
            <person name="Mondo S."/>
            <person name="Pangilinan J."/>
            <person name="Riley R."/>
            <person name="LaButti K."/>
            <person name="Andreopoulos B."/>
            <person name="Lipzen A."/>
            <person name="Chen C."/>
            <person name="Yan M."/>
            <person name="Daum C."/>
            <person name="Ng V."/>
            <person name="Clum A."/>
            <person name="Steindorff A."/>
            <person name="Ohm R.A."/>
            <person name="Martin F."/>
            <person name="Silar P."/>
            <person name="Natvig D.O."/>
            <person name="Lalanne C."/>
            <person name="Gautier V."/>
            <person name="Ament-Velasquez S.L."/>
            <person name="Kruys A."/>
            <person name="Hutchinson M.I."/>
            <person name="Powell A.J."/>
            <person name="Barry K."/>
            <person name="Miller A.N."/>
            <person name="Grigoriev I.V."/>
            <person name="Debuchy R."/>
            <person name="Gladieux P."/>
            <person name="Hiltunen Thoren M."/>
            <person name="Johannesson H."/>
        </authorList>
    </citation>
    <scope>NUCLEOTIDE SEQUENCE</scope>
    <source>
        <strain evidence="1">CBS 118394</strain>
    </source>
</reference>
<proteinExistence type="predicted"/>
<comment type="caution">
    <text evidence="1">The sequence shown here is derived from an EMBL/GenBank/DDBJ whole genome shotgun (WGS) entry which is preliminary data.</text>
</comment>
<reference evidence="1" key="2">
    <citation type="submission" date="2023-06" db="EMBL/GenBank/DDBJ databases">
        <authorList>
            <consortium name="Lawrence Berkeley National Laboratory"/>
            <person name="Haridas S."/>
            <person name="Hensen N."/>
            <person name="Bonometti L."/>
            <person name="Westerberg I."/>
            <person name="Brannstrom I.O."/>
            <person name="Guillou S."/>
            <person name="Cros-Aarteil S."/>
            <person name="Calhoun S."/>
            <person name="Kuo A."/>
            <person name="Mondo S."/>
            <person name="Pangilinan J."/>
            <person name="Riley R."/>
            <person name="Labutti K."/>
            <person name="Andreopoulos B."/>
            <person name="Lipzen A."/>
            <person name="Chen C."/>
            <person name="Yanf M."/>
            <person name="Daum C."/>
            <person name="Ng V."/>
            <person name="Clum A."/>
            <person name="Steindorff A."/>
            <person name="Ohm R."/>
            <person name="Martin F."/>
            <person name="Silar P."/>
            <person name="Natvig D."/>
            <person name="Lalanne C."/>
            <person name="Gautier V."/>
            <person name="Ament-Velasquez S.L."/>
            <person name="Kruys A."/>
            <person name="Hutchinson M.I."/>
            <person name="Powell A.J."/>
            <person name="Barry K."/>
            <person name="Miller A.N."/>
            <person name="Grigoriev I.V."/>
            <person name="Debuchy R."/>
            <person name="Gladieux P."/>
            <person name="Thoren M.H."/>
            <person name="Johannesson H."/>
        </authorList>
    </citation>
    <scope>NUCLEOTIDE SEQUENCE</scope>
    <source>
        <strain evidence="1">CBS 118394</strain>
    </source>
</reference>
<evidence type="ECO:0000313" key="2">
    <source>
        <dbReference type="Proteomes" id="UP001283341"/>
    </source>
</evidence>
<gene>
    <name evidence="1" type="ORF">B0H66DRAFT_541292</name>
</gene>
<dbReference type="AlphaFoldDB" id="A0AAE0MEE8"/>
<organism evidence="1 2">
    <name type="scientific">Apodospora peruviana</name>
    <dbReference type="NCBI Taxonomy" id="516989"/>
    <lineage>
        <taxon>Eukaryota</taxon>
        <taxon>Fungi</taxon>
        <taxon>Dikarya</taxon>
        <taxon>Ascomycota</taxon>
        <taxon>Pezizomycotina</taxon>
        <taxon>Sordariomycetes</taxon>
        <taxon>Sordariomycetidae</taxon>
        <taxon>Sordariales</taxon>
        <taxon>Lasiosphaeriaceae</taxon>
        <taxon>Apodospora</taxon>
    </lineage>
</organism>
<evidence type="ECO:0000313" key="1">
    <source>
        <dbReference type="EMBL" id="KAK3329506.1"/>
    </source>
</evidence>
<keyword evidence="2" id="KW-1185">Reference proteome</keyword>
<accession>A0AAE0MEE8</accession>
<name>A0AAE0MEE8_9PEZI</name>
<dbReference type="EMBL" id="JAUEDM010000001">
    <property type="protein sequence ID" value="KAK3329506.1"/>
    <property type="molecule type" value="Genomic_DNA"/>
</dbReference>
<sequence length="167" mass="18488">MHACCAAAAWQPASSAVGLRLQLSSSAPHRQNQAVGRGVHTRHIPNQIIRPGSCRRIFNWTTTQLMASSRRGSRSAERLNRWGLKATESRIGWELLALVLKLTTAMAVGLGFVDQLQLSLIRFAIMPQLCLINFPISRPLFRTPTNLSHARGSVTRSLENQGRPALR</sequence>
<protein>
    <submittedName>
        <fullName evidence="1">Uncharacterized protein</fullName>
    </submittedName>
</protein>
<dbReference type="Proteomes" id="UP001283341">
    <property type="component" value="Unassembled WGS sequence"/>
</dbReference>